<evidence type="ECO:0000313" key="4">
    <source>
        <dbReference type="Proteomes" id="UP000595663"/>
    </source>
</evidence>
<organism evidence="3 4">
    <name type="scientific">Amphritea japonica ATCC BAA-1530</name>
    <dbReference type="NCBI Taxonomy" id="1278309"/>
    <lineage>
        <taxon>Bacteria</taxon>
        <taxon>Pseudomonadati</taxon>
        <taxon>Pseudomonadota</taxon>
        <taxon>Gammaproteobacteria</taxon>
        <taxon>Oceanospirillales</taxon>
        <taxon>Oceanospirillaceae</taxon>
        <taxon>Amphritea</taxon>
    </lineage>
</organism>
<dbReference type="Pfam" id="PF08534">
    <property type="entry name" value="Redoxin"/>
    <property type="match status" value="1"/>
</dbReference>
<sequence length="176" mass="19782">MPLKTFQKSMQQFCTATLLIILCALVNTASASDSFYDKLQVTDIEGSSADLNTYKGGVVLVNFWATWCPPCIKEMPSMQHLQQQFDPEKFQIIAINMGQSATTVESFLMEQSFEFELPVYLDDMGRAFADLKIQGMPSSFLLDTKGQLIETIVGSREWDHPDNVKALQALIDQPKE</sequence>
<dbReference type="InterPro" id="IPR036249">
    <property type="entry name" value="Thioredoxin-like_sf"/>
</dbReference>
<evidence type="ECO:0000313" key="3">
    <source>
        <dbReference type="EMBL" id="BBB26232.1"/>
    </source>
</evidence>
<dbReference type="InterPro" id="IPR013766">
    <property type="entry name" value="Thioredoxin_domain"/>
</dbReference>
<feature type="domain" description="Thioredoxin" evidence="2">
    <location>
        <begin position="29"/>
        <end position="176"/>
    </location>
</feature>
<dbReference type="InterPro" id="IPR013740">
    <property type="entry name" value="Redoxin"/>
</dbReference>
<dbReference type="PROSITE" id="PS51352">
    <property type="entry name" value="THIOREDOXIN_2"/>
    <property type="match status" value="1"/>
</dbReference>
<keyword evidence="1" id="KW-0732">Signal</keyword>
<dbReference type="GO" id="GO:0016491">
    <property type="term" value="F:oxidoreductase activity"/>
    <property type="evidence" value="ECO:0007669"/>
    <property type="project" value="InterPro"/>
</dbReference>
<dbReference type="PANTHER" id="PTHR42852:SF13">
    <property type="entry name" value="PROTEIN DIPZ"/>
    <property type="match status" value="1"/>
</dbReference>
<dbReference type="AlphaFoldDB" id="A0A7R6PGU7"/>
<dbReference type="InterPro" id="IPR050553">
    <property type="entry name" value="Thioredoxin_ResA/DsbE_sf"/>
</dbReference>
<feature type="chain" id="PRO_5032564343" description="Thioredoxin domain-containing protein" evidence="1">
    <location>
        <begin position="32"/>
        <end position="176"/>
    </location>
</feature>
<dbReference type="PANTHER" id="PTHR42852">
    <property type="entry name" value="THIOL:DISULFIDE INTERCHANGE PROTEIN DSBE"/>
    <property type="match status" value="1"/>
</dbReference>
<keyword evidence="4" id="KW-1185">Reference proteome</keyword>
<dbReference type="EMBL" id="AP014545">
    <property type="protein sequence ID" value="BBB26232.1"/>
    <property type="molecule type" value="Genomic_DNA"/>
</dbReference>
<evidence type="ECO:0000259" key="2">
    <source>
        <dbReference type="PROSITE" id="PS51352"/>
    </source>
</evidence>
<dbReference type="CDD" id="cd02966">
    <property type="entry name" value="TlpA_like_family"/>
    <property type="match status" value="1"/>
</dbReference>
<dbReference type="RefSeq" id="WP_019621845.1">
    <property type="nucleotide sequence ID" value="NZ_AP014545.1"/>
</dbReference>
<name>A0A7R6PGU7_9GAMM</name>
<dbReference type="SUPFAM" id="SSF52833">
    <property type="entry name" value="Thioredoxin-like"/>
    <property type="match status" value="1"/>
</dbReference>
<gene>
    <name evidence="3" type="ORF">AMJAP_1637</name>
</gene>
<proteinExistence type="predicted"/>
<dbReference type="OrthoDB" id="9799347at2"/>
<feature type="signal peptide" evidence="1">
    <location>
        <begin position="1"/>
        <end position="31"/>
    </location>
</feature>
<evidence type="ECO:0000256" key="1">
    <source>
        <dbReference type="SAM" id="SignalP"/>
    </source>
</evidence>
<reference evidence="3 4" key="1">
    <citation type="journal article" date="2008" name="Int. J. Syst. Evol. Microbiol.">
        <title>Amphritea japonica sp. nov. and Amphritea balenae sp. nov., isolated from the sediment adjacent to sperm whale carcasses off Kagoshima, Japan.</title>
        <authorList>
            <person name="Miyazaki M."/>
            <person name="Nogi Y."/>
            <person name="Fujiwara Y."/>
            <person name="Kawato M."/>
            <person name="Nagahama T."/>
            <person name="Kubokawa K."/>
            <person name="Horikoshi K."/>
        </authorList>
    </citation>
    <scope>NUCLEOTIDE SEQUENCE [LARGE SCALE GENOMIC DNA]</scope>
    <source>
        <strain evidence="3 4">ATCC BAA-1530</strain>
    </source>
</reference>
<accession>A0A7R6PGU7</accession>
<dbReference type="KEGG" id="ajp:AMJAP_1637"/>
<dbReference type="Proteomes" id="UP000595663">
    <property type="component" value="Chromosome"/>
</dbReference>
<protein>
    <recommendedName>
        <fullName evidence="2">Thioredoxin domain-containing protein</fullName>
    </recommendedName>
</protein>
<dbReference type="Gene3D" id="3.40.30.10">
    <property type="entry name" value="Glutaredoxin"/>
    <property type="match status" value="1"/>
</dbReference>